<evidence type="ECO:0000313" key="2">
    <source>
        <dbReference type="EMBL" id="VDP21509.1"/>
    </source>
</evidence>
<proteinExistence type="predicted"/>
<dbReference type="InterPro" id="IPR043502">
    <property type="entry name" value="DNA/RNA_pol_sf"/>
</dbReference>
<organism evidence="3 4">
    <name type="scientific">Heligmosomoides polygyrus</name>
    <name type="common">Parasitic roundworm</name>
    <dbReference type="NCBI Taxonomy" id="6339"/>
    <lineage>
        <taxon>Eukaryota</taxon>
        <taxon>Metazoa</taxon>
        <taxon>Ecdysozoa</taxon>
        <taxon>Nematoda</taxon>
        <taxon>Chromadorea</taxon>
        <taxon>Rhabditida</taxon>
        <taxon>Rhabditina</taxon>
        <taxon>Rhabditomorpha</taxon>
        <taxon>Strongyloidea</taxon>
        <taxon>Heligmosomidae</taxon>
        <taxon>Heligmosomoides</taxon>
    </lineage>
</organism>
<reference evidence="4" key="2">
    <citation type="submission" date="2019-09" db="UniProtKB">
        <authorList>
            <consortium name="WormBaseParasite"/>
        </authorList>
    </citation>
    <scope>IDENTIFICATION</scope>
</reference>
<dbReference type="Proteomes" id="UP000050761">
    <property type="component" value="Unassembled WGS sequence"/>
</dbReference>
<accession>A0A183GEG6</accession>
<dbReference type="SUPFAM" id="SSF56672">
    <property type="entry name" value="DNA/RNA polymerases"/>
    <property type="match status" value="1"/>
</dbReference>
<accession>A0A3P8FCC8</accession>
<sequence>MEFPHPAIPSVVSVHGPVHKITVEETEAALKKMKPVKATGPDDLAVDVWNSKLWCPAEWLAEFFNQVVKEKKEPECWHNSRKIPNWKKKVSPADCSNYRPIRLLSHSMKIFERILDRRIHEVVKLSDNQCGFVSGCGTIDAIHAIRLLVEKHRERQKPVHIAFFDLEKAFDRVPREVI</sequence>
<evidence type="ECO:0000313" key="4">
    <source>
        <dbReference type="WBParaSite" id="HPBE_0002072101-mRNA-1"/>
    </source>
</evidence>
<dbReference type="PROSITE" id="PS50878">
    <property type="entry name" value="RT_POL"/>
    <property type="match status" value="1"/>
</dbReference>
<dbReference type="PANTHER" id="PTHR19446">
    <property type="entry name" value="REVERSE TRANSCRIPTASES"/>
    <property type="match status" value="1"/>
</dbReference>
<protein>
    <submittedName>
        <fullName evidence="4">Reverse transcriptase domain-containing protein</fullName>
    </submittedName>
</protein>
<dbReference type="WBParaSite" id="HPBE_0002072101-mRNA-1">
    <property type="protein sequence ID" value="HPBE_0002072101-mRNA-1"/>
    <property type="gene ID" value="HPBE_0002072101"/>
</dbReference>
<dbReference type="CDD" id="cd01650">
    <property type="entry name" value="RT_nLTR_like"/>
    <property type="match status" value="1"/>
</dbReference>
<gene>
    <name evidence="2" type="ORF">HPBE_LOCUS20720</name>
</gene>
<evidence type="ECO:0000259" key="1">
    <source>
        <dbReference type="PROSITE" id="PS50878"/>
    </source>
</evidence>
<dbReference type="Pfam" id="PF00078">
    <property type="entry name" value="RVT_1"/>
    <property type="match status" value="1"/>
</dbReference>
<keyword evidence="3" id="KW-1185">Reference proteome</keyword>
<name>A0A183GEG6_HELPZ</name>
<dbReference type="AlphaFoldDB" id="A0A183GEG6"/>
<dbReference type="EMBL" id="UZAH01032393">
    <property type="protein sequence ID" value="VDP21509.1"/>
    <property type="molecule type" value="Genomic_DNA"/>
</dbReference>
<evidence type="ECO:0000313" key="3">
    <source>
        <dbReference type="Proteomes" id="UP000050761"/>
    </source>
</evidence>
<dbReference type="InterPro" id="IPR000477">
    <property type="entry name" value="RT_dom"/>
</dbReference>
<feature type="domain" description="Reverse transcriptase" evidence="1">
    <location>
        <begin position="66"/>
        <end position="178"/>
    </location>
</feature>
<reference evidence="2 3" key="1">
    <citation type="submission" date="2018-11" db="EMBL/GenBank/DDBJ databases">
        <authorList>
            <consortium name="Pathogen Informatics"/>
        </authorList>
    </citation>
    <scope>NUCLEOTIDE SEQUENCE [LARGE SCALE GENOMIC DNA]</scope>
</reference>
<dbReference type="OrthoDB" id="5847305at2759"/>